<dbReference type="Proteomes" id="UP000653308">
    <property type="component" value="Unassembled WGS sequence"/>
</dbReference>
<proteinExistence type="predicted"/>
<protein>
    <submittedName>
        <fullName evidence="2">Uncharacterized protein</fullName>
    </submittedName>
</protein>
<evidence type="ECO:0000256" key="1">
    <source>
        <dbReference type="SAM" id="MobiDB-lite"/>
    </source>
</evidence>
<feature type="region of interest" description="Disordered" evidence="1">
    <location>
        <begin position="69"/>
        <end position="93"/>
    </location>
</feature>
<organism evidence="2 3">
    <name type="scientific">Streptomyces djakartensis</name>
    <dbReference type="NCBI Taxonomy" id="68193"/>
    <lineage>
        <taxon>Bacteria</taxon>
        <taxon>Bacillati</taxon>
        <taxon>Actinomycetota</taxon>
        <taxon>Actinomycetes</taxon>
        <taxon>Kitasatosporales</taxon>
        <taxon>Streptomycetaceae</taxon>
        <taxon>Streptomyces</taxon>
    </lineage>
</organism>
<evidence type="ECO:0000313" key="2">
    <source>
        <dbReference type="EMBL" id="GGY42852.1"/>
    </source>
</evidence>
<dbReference type="SUPFAM" id="SSF54593">
    <property type="entry name" value="Glyoxalase/Bleomycin resistance protein/Dihydroxybiphenyl dioxygenase"/>
    <property type="match status" value="1"/>
</dbReference>
<sequence>MHFMRISNQHHSMAIAKGPHTSLHHVSFEMRGLDEYMRGSGRVMRAGAEITVDGGLTAHGGVKSISDALSPAAADSAASSPEGNRMGWKERRS</sequence>
<keyword evidence="3" id="KW-1185">Reference proteome</keyword>
<reference evidence="3" key="1">
    <citation type="journal article" date="2019" name="Int. J. Syst. Evol. Microbiol.">
        <title>The Global Catalogue of Microorganisms (GCM) 10K type strain sequencing project: providing services to taxonomists for standard genome sequencing and annotation.</title>
        <authorList>
            <consortium name="The Broad Institute Genomics Platform"/>
            <consortium name="The Broad Institute Genome Sequencing Center for Infectious Disease"/>
            <person name="Wu L."/>
            <person name="Ma J."/>
        </authorList>
    </citation>
    <scope>NUCLEOTIDE SEQUENCE [LARGE SCALE GENOMIC DNA]</scope>
    <source>
        <strain evidence="3">JCM 4957</strain>
    </source>
</reference>
<evidence type="ECO:0000313" key="3">
    <source>
        <dbReference type="Proteomes" id="UP000653308"/>
    </source>
</evidence>
<gene>
    <name evidence="2" type="ORF">GCM10010384_56970</name>
</gene>
<dbReference type="Gene3D" id="3.10.180.10">
    <property type="entry name" value="2,3-Dihydroxybiphenyl 1,2-Dioxygenase, domain 1"/>
    <property type="match status" value="1"/>
</dbReference>
<dbReference type="InterPro" id="IPR029068">
    <property type="entry name" value="Glyas_Bleomycin-R_OHBP_Dase"/>
</dbReference>
<comment type="caution">
    <text evidence="2">The sequence shown here is derived from an EMBL/GenBank/DDBJ whole genome shotgun (WGS) entry which is preliminary data.</text>
</comment>
<dbReference type="EMBL" id="BMWE01000021">
    <property type="protein sequence ID" value="GGY42852.1"/>
    <property type="molecule type" value="Genomic_DNA"/>
</dbReference>
<feature type="compositionally biased region" description="Low complexity" evidence="1">
    <location>
        <begin position="69"/>
        <end position="81"/>
    </location>
</feature>
<accession>A0ABQ3AAZ4</accession>
<name>A0ABQ3AAZ4_9ACTN</name>